<gene>
    <name evidence="1" type="ORF">P171DRAFT_244980</name>
</gene>
<organism evidence="1 2">
    <name type="scientific">Karstenula rhodostoma CBS 690.94</name>
    <dbReference type="NCBI Taxonomy" id="1392251"/>
    <lineage>
        <taxon>Eukaryota</taxon>
        <taxon>Fungi</taxon>
        <taxon>Dikarya</taxon>
        <taxon>Ascomycota</taxon>
        <taxon>Pezizomycotina</taxon>
        <taxon>Dothideomycetes</taxon>
        <taxon>Pleosporomycetidae</taxon>
        <taxon>Pleosporales</taxon>
        <taxon>Massarineae</taxon>
        <taxon>Didymosphaeriaceae</taxon>
        <taxon>Karstenula</taxon>
    </lineage>
</organism>
<evidence type="ECO:0000313" key="2">
    <source>
        <dbReference type="Proteomes" id="UP000799764"/>
    </source>
</evidence>
<dbReference type="EMBL" id="MU001497">
    <property type="protein sequence ID" value="KAF2447069.1"/>
    <property type="molecule type" value="Genomic_DNA"/>
</dbReference>
<dbReference type="Proteomes" id="UP000799764">
    <property type="component" value="Unassembled WGS sequence"/>
</dbReference>
<keyword evidence="2" id="KW-1185">Reference proteome</keyword>
<accession>A0A9P4PL30</accession>
<sequence length="118" mass="13715">MLALWSTLHCTPARAVALKRRSDCRAIDEQPELPMWQKIELGHLKPSLRTCFRTRSQGSLSWEDSVARFCKLTLIRSNVNATNEWKQRSSCQPRLRSPPGGRVRDYKRWRSTIHPGIE</sequence>
<dbReference type="AlphaFoldDB" id="A0A9P4PL30"/>
<proteinExistence type="predicted"/>
<comment type="caution">
    <text evidence="1">The sequence shown here is derived from an EMBL/GenBank/DDBJ whole genome shotgun (WGS) entry which is preliminary data.</text>
</comment>
<protein>
    <submittedName>
        <fullName evidence="1">Uncharacterized protein</fullName>
    </submittedName>
</protein>
<evidence type="ECO:0000313" key="1">
    <source>
        <dbReference type="EMBL" id="KAF2447069.1"/>
    </source>
</evidence>
<name>A0A9P4PL30_9PLEO</name>
<reference evidence="1" key="1">
    <citation type="journal article" date="2020" name="Stud. Mycol.">
        <title>101 Dothideomycetes genomes: a test case for predicting lifestyles and emergence of pathogens.</title>
        <authorList>
            <person name="Haridas S."/>
            <person name="Albert R."/>
            <person name="Binder M."/>
            <person name="Bloem J."/>
            <person name="Labutti K."/>
            <person name="Salamov A."/>
            <person name="Andreopoulos B."/>
            <person name="Baker S."/>
            <person name="Barry K."/>
            <person name="Bills G."/>
            <person name="Bluhm B."/>
            <person name="Cannon C."/>
            <person name="Castanera R."/>
            <person name="Culley D."/>
            <person name="Daum C."/>
            <person name="Ezra D."/>
            <person name="Gonzalez J."/>
            <person name="Henrissat B."/>
            <person name="Kuo A."/>
            <person name="Liang C."/>
            <person name="Lipzen A."/>
            <person name="Lutzoni F."/>
            <person name="Magnuson J."/>
            <person name="Mondo S."/>
            <person name="Nolan M."/>
            <person name="Ohm R."/>
            <person name="Pangilinan J."/>
            <person name="Park H.-J."/>
            <person name="Ramirez L."/>
            <person name="Alfaro M."/>
            <person name="Sun H."/>
            <person name="Tritt A."/>
            <person name="Yoshinaga Y."/>
            <person name="Zwiers L.-H."/>
            <person name="Turgeon B."/>
            <person name="Goodwin S."/>
            <person name="Spatafora J."/>
            <person name="Crous P."/>
            <person name="Grigoriev I."/>
        </authorList>
    </citation>
    <scope>NUCLEOTIDE SEQUENCE</scope>
    <source>
        <strain evidence="1">CBS 690.94</strain>
    </source>
</reference>